<dbReference type="InterPro" id="IPR046342">
    <property type="entry name" value="CBS_dom_sf"/>
</dbReference>
<dbReference type="Gene3D" id="3.10.580.10">
    <property type="entry name" value="CBS-domain"/>
    <property type="match status" value="1"/>
</dbReference>
<feature type="domain" description="CBS" evidence="6">
    <location>
        <begin position="77"/>
        <end position="139"/>
    </location>
</feature>
<dbReference type="PROSITE" id="PS51000">
    <property type="entry name" value="HTH_DEOR_2"/>
    <property type="match status" value="1"/>
</dbReference>
<reference evidence="7 8" key="1">
    <citation type="submission" date="2024-09" db="EMBL/GenBank/DDBJ databases">
        <authorList>
            <person name="Sun Q."/>
            <person name="Mori K."/>
        </authorList>
    </citation>
    <scope>NUCLEOTIDE SEQUENCE [LARGE SCALE GENOMIC DNA]</scope>
    <source>
        <strain evidence="7 8">TISTR 2452</strain>
    </source>
</reference>
<dbReference type="PROSITE" id="PS51371">
    <property type="entry name" value="CBS"/>
    <property type="match status" value="2"/>
</dbReference>
<dbReference type="Pfam" id="PF00571">
    <property type="entry name" value="CBS"/>
    <property type="match status" value="2"/>
</dbReference>
<dbReference type="SUPFAM" id="SSF54631">
    <property type="entry name" value="CBS-domain pair"/>
    <property type="match status" value="1"/>
</dbReference>
<evidence type="ECO:0000256" key="1">
    <source>
        <dbReference type="ARBA" id="ARBA00023015"/>
    </source>
</evidence>
<keyword evidence="2 4" id="KW-0129">CBS domain</keyword>
<accession>A0ABV5KY58</accession>
<protein>
    <submittedName>
        <fullName evidence="7">CBS domain-containing protein</fullName>
    </submittedName>
</protein>
<dbReference type="InterPro" id="IPR036390">
    <property type="entry name" value="WH_DNA-bd_sf"/>
</dbReference>
<evidence type="ECO:0000256" key="3">
    <source>
        <dbReference type="ARBA" id="ARBA00023163"/>
    </source>
</evidence>
<dbReference type="InterPro" id="IPR001034">
    <property type="entry name" value="DeoR_HTH"/>
</dbReference>
<sequence>MNIELTARQRDIVQLVRQQAPITGDQIAEQLGISRATIRSDLSLLVMLNVLSAKPKVGYFTGEAADYESQESSCTGMSVSEVLEKPTVLASALSVHEAVVTLFLENAETICIVDENKRFIGIVTAKDLLKLTLGNPQAGAMPVGMAMSWLPAMASLSPEDSIGSAVRTMLAHGLDGAPVLTGNREVAGWVSKTAILRRMVESDV</sequence>
<evidence type="ECO:0000313" key="8">
    <source>
        <dbReference type="Proteomes" id="UP001589747"/>
    </source>
</evidence>
<name>A0ABV5KY58_9BACL</name>
<dbReference type="PANTHER" id="PTHR43080">
    <property type="entry name" value="CBS DOMAIN-CONTAINING PROTEIN CBSX3, MITOCHONDRIAL"/>
    <property type="match status" value="1"/>
</dbReference>
<evidence type="ECO:0000313" key="7">
    <source>
        <dbReference type="EMBL" id="MFB9330164.1"/>
    </source>
</evidence>
<keyword evidence="8" id="KW-1185">Reference proteome</keyword>
<keyword evidence="1" id="KW-0805">Transcription regulation</keyword>
<feature type="domain" description="CBS" evidence="6">
    <location>
        <begin position="147"/>
        <end position="204"/>
    </location>
</feature>
<dbReference type="InterPro" id="IPR000644">
    <property type="entry name" value="CBS_dom"/>
</dbReference>
<dbReference type="InterPro" id="IPR036388">
    <property type="entry name" value="WH-like_DNA-bd_sf"/>
</dbReference>
<evidence type="ECO:0000256" key="4">
    <source>
        <dbReference type="PROSITE-ProRule" id="PRU00703"/>
    </source>
</evidence>
<dbReference type="PANTHER" id="PTHR43080:SF2">
    <property type="entry name" value="CBS DOMAIN-CONTAINING PROTEIN"/>
    <property type="match status" value="1"/>
</dbReference>
<evidence type="ECO:0000259" key="6">
    <source>
        <dbReference type="PROSITE" id="PS51371"/>
    </source>
</evidence>
<evidence type="ECO:0000259" key="5">
    <source>
        <dbReference type="PROSITE" id="PS51000"/>
    </source>
</evidence>
<dbReference type="Pfam" id="PF08279">
    <property type="entry name" value="HTH_11"/>
    <property type="match status" value="1"/>
</dbReference>
<keyword evidence="3" id="KW-0804">Transcription</keyword>
<proteinExistence type="predicted"/>
<comment type="caution">
    <text evidence="7">The sequence shown here is derived from an EMBL/GenBank/DDBJ whole genome shotgun (WGS) entry which is preliminary data.</text>
</comment>
<dbReference type="EMBL" id="JBHMDO010000047">
    <property type="protein sequence ID" value="MFB9330164.1"/>
    <property type="molecule type" value="Genomic_DNA"/>
</dbReference>
<feature type="domain" description="HTH deoR-type" evidence="5">
    <location>
        <begin position="5"/>
        <end position="66"/>
    </location>
</feature>
<dbReference type="InterPro" id="IPR051257">
    <property type="entry name" value="Diverse_CBS-Domain"/>
</dbReference>
<dbReference type="SMART" id="SM00116">
    <property type="entry name" value="CBS"/>
    <property type="match status" value="2"/>
</dbReference>
<gene>
    <name evidence="7" type="ORF">ACFFSY_29830</name>
</gene>
<dbReference type="InterPro" id="IPR013196">
    <property type="entry name" value="HTH_11"/>
</dbReference>
<dbReference type="RefSeq" id="WP_377501101.1">
    <property type="nucleotide sequence ID" value="NZ_JBHMDO010000047.1"/>
</dbReference>
<organism evidence="7 8">
    <name type="scientific">Paenibacillus aurantiacus</name>
    <dbReference type="NCBI Taxonomy" id="1936118"/>
    <lineage>
        <taxon>Bacteria</taxon>
        <taxon>Bacillati</taxon>
        <taxon>Bacillota</taxon>
        <taxon>Bacilli</taxon>
        <taxon>Bacillales</taxon>
        <taxon>Paenibacillaceae</taxon>
        <taxon>Paenibacillus</taxon>
    </lineage>
</organism>
<dbReference type="Gene3D" id="1.10.10.10">
    <property type="entry name" value="Winged helix-like DNA-binding domain superfamily/Winged helix DNA-binding domain"/>
    <property type="match status" value="1"/>
</dbReference>
<dbReference type="SUPFAM" id="SSF46785">
    <property type="entry name" value="Winged helix' DNA-binding domain"/>
    <property type="match status" value="1"/>
</dbReference>
<dbReference type="Proteomes" id="UP001589747">
    <property type="component" value="Unassembled WGS sequence"/>
</dbReference>
<evidence type="ECO:0000256" key="2">
    <source>
        <dbReference type="ARBA" id="ARBA00023122"/>
    </source>
</evidence>